<dbReference type="EMBL" id="SAUN01000001">
    <property type="protein sequence ID" value="RVX47954.1"/>
    <property type="molecule type" value="Genomic_DNA"/>
</dbReference>
<sequence length="230" mass="25883">MHFPPFQERLLHAVLPVCERYRLVLAGGYAIKAHGFTDRPSKDLDFATDVEIPLPDVALGVVGAFQEAGLEASIIEVTPRMGRLMVADVTTGETCEFDLLREALQARPSTCGTLKVLGLDDAVGLKMRAVHERSLARDIIDIASVAHLYSFRALERLAAMHHEYFSVHELHMRLEYVDLMDDEAFEAYGVGEERIKEIRRFAQEWVADIKLRRADDGDVDYDADDVPEID</sequence>
<proteinExistence type="predicted"/>
<dbReference type="Proteomes" id="UP000284824">
    <property type="component" value="Unassembled WGS sequence"/>
</dbReference>
<name>A0A438MPW4_9ACTN</name>
<protein>
    <recommendedName>
        <fullName evidence="3">Nucleotidyltransferase AbiEii toxin of type IV toxin-antitoxin system</fullName>
    </recommendedName>
</protein>
<evidence type="ECO:0000313" key="2">
    <source>
        <dbReference type="Proteomes" id="UP000284824"/>
    </source>
</evidence>
<gene>
    <name evidence="1" type="ORF">EDD27_10907</name>
</gene>
<reference evidence="1 2" key="1">
    <citation type="submission" date="2019-01" db="EMBL/GenBank/DDBJ databases">
        <title>Sequencing the genomes of 1000 actinobacteria strains.</title>
        <authorList>
            <person name="Klenk H.-P."/>
        </authorList>
    </citation>
    <scope>NUCLEOTIDE SEQUENCE [LARGE SCALE GENOMIC DNA]</scope>
    <source>
        <strain evidence="1 2">DSM 43925</strain>
    </source>
</reference>
<organism evidence="1 2">
    <name type="scientific">Nonomuraea polychroma</name>
    <dbReference type="NCBI Taxonomy" id="46176"/>
    <lineage>
        <taxon>Bacteria</taxon>
        <taxon>Bacillati</taxon>
        <taxon>Actinomycetota</taxon>
        <taxon>Actinomycetes</taxon>
        <taxon>Streptosporangiales</taxon>
        <taxon>Streptosporangiaceae</taxon>
        <taxon>Nonomuraea</taxon>
    </lineage>
</organism>
<dbReference type="InterPro" id="IPR014942">
    <property type="entry name" value="AbiEii"/>
</dbReference>
<keyword evidence="2" id="KW-1185">Reference proteome</keyword>
<dbReference type="Pfam" id="PF08843">
    <property type="entry name" value="AbiEii"/>
    <property type="match status" value="1"/>
</dbReference>
<dbReference type="AlphaFoldDB" id="A0A438MPW4"/>
<dbReference type="OrthoDB" id="3870258at2"/>
<comment type="caution">
    <text evidence="1">The sequence shown here is derived from an EMBL/GenBank/DDBJ whole genome shotgun (WGS) entry which is preliminary data.</text>
</comment>
<evidence type="ECO:0000313" key="1">
    <source>
        <dbReference type="EMBL" id="RVX47954.1"/>
    </source>
</evidence>
<evidence type="ECO:0008006" key="3">
    <source>
        <dbReference type="Google" id="ProtNLM"/>
    </source>
</evidence>
<dbReference type="RefSeq" id="WP_127940312.1">
    <property type="nucleotide sequence ID" value="NZ_SAUN01000001.1"/>
</dbReference>
<accession>A0A438MPW4</accession>